<evidence type="ECO:0000256" key="2">
    <source>
        <dbReference type="SAM" id="Phobius"/>
    </source>
</evidence>
<protein>
    <recommendedName>
        <fullName evidence="3">DUF4179 domain-containing protein</fullName>
    </recommendedName>
</protein>
<proteinExistence type="predicted"/>
<keyword evidence="1" id="KW-0175">Coiled coil</keyword>
<keyword evidence="2" id="KW-0472">Membrane</keyword>
<organism evidence="4 5">
    <name type="scientific">Pseudoneobacillus rhizosphaerae</name>
    <dbReference type="NCBI Taxonomy" id="2880968"/>
    <lineage>
        <taxon>Bacteria</taxon>
        <taxon>Bacillati</taxon>
        <taxon>Bacillota</taxon>
        <taxon>Bacilli</taxon>
        <taxon>Bacillales</taxon>
        <taxon>Bacillaceae</taxon>
        <taxon>Pseudoneobacillus</taxon>
    </lineage>
</organism>
<dbReference type="InterPro" id="IPR025436">
    <property type="entry name" value="DUF4179"/>
</dbReference>
<keyword evidence="5" id="KW-1185">Reference proteome</keyword>
<dbReference type="EMBL" id="CAKJTG010000003">
    <property type="protein sequence ID" value="CAG9606906.1"/>
    <property type="molecule type" value="Genomic_DNA"/>
</dbReference>
<dbReference type="Proteomes" id="UP000789845">
    <property type="component" value="Unassembled WGS sequence"/>
</dbReference>
<gene>
    <name evidence="4" type="ORF">NEOCIP111885_00594</name>
</gene>
<reference evidence="4" key="1">
    <citation type="submission" date="2021-10" db="EMBL/GenBank/DDBJ databases">
        <authorList>
            <person name="Criscuolo A."/>
        </authorList>
    </citation>
    <scope>NUCLEOTIDE SEQUENCE</scope>
    <source>
        <strain evidence="4">CIP111885</strain>
    </source>
</reference>
<evidence type="ECO:0000259" key="3">
    <source>
        <dbReference type="Pfam" id="PF13786"/>
    </source>
</evidence>
<sequence>MKCPAEDKLLQFADQLLEEQELAEIKKHVSTCSYCFSKLEEFQNDNLFFKETLQTPTLPEHFTSDIMDQLEPYKSVPVLPKKRMTPWKRILAAAAGLTITVGISATFSPALAGWIGGLFSSDRVDEGLQMASREGFVTPVNKEVTDNGLIFKVEDVMADSSRIAFSYQVLDENGKAKKPYIDLQERKNRITAADLNGKKIDLSSMSWGNQEEYGQFEFILHGQQVPEQLNVQFDLTEIAGKEGNWKLMVPVDLRQSLQATKSVSLMNAATTQHGVSINMKEIRFSPSASELMYETSFVKEELERYKTEIQDMEQRFGEHSLTGYGNDIQYHIENEEGKIISHHNTFFEGKGHPSDSGGLFATGQTLAELGHIAWVDTFVPQKKNSKLTFVLNGIFKTEPANFAVTFKPSELKNQPVTFEYEGNFVTMKEAKVENDYSLQKSIIPIKKERVLKIELEGGKEARSSNLGYWVLVDNKGRTYSTVHSGSILDETDENGRYKTKTTLQSFDFTDDIPEELTLQLLSVNRYYEIKDKWKVPLY</sequence>
<dbReference type="Pfam" id="PF13786">
    <property type="entry name" value="DUF4179"/>
    <property type="match status" value="1"/>
</dbReference>
<feature type="domain" description="DUF4179" evidence="3">
    <location>
        <begin position="83"/>
        <end position="169"/>
    </location>
</feature>
<evidence type="ECO:0000313" key="4">
    <source>
        <dbReference type="EMBL" id="CAG9606906.1"/>
    </source>
</evidence>
<dbReference type="AlphaFoldDB" id="A0A9C7G6F5"/>
<evidence type="ECO:0000313" key="5">
    <source>
        <dbReference type="Proteomes" id="UP000789845"/>
    </source>
</evidence>
<keyword evidence="2" id="KW-0812">Transmembrane</keyword>
<comment type="caution">
    <text evidence="4">The sequence shown here is derived from an EMBL/GenBank/DDBJ whole genome shotgun (WGS) entry which is preliminary data.</text>
</comment>
<dbReference type="Gene3D" id="2.60.40.1630">
    <property type="entry name" value="bacillus anthracis domain"/>
    <property type="match status" value="1"/>
</dbReference>
<name>A0A9C7G6F5_9BACI</name>
<dbReference type="RefSeq" id="WP_230495183.1">
    <property type="nucleotide sequence ID" value="NZ_CAKJTG010000003.1"/>
</dbReference>
<accession>A0A9C7G6F5</accession>
<evidence type="ECO:0000256" key="1">
    <source>
        <dbReference type="SAM" id="Coils"/>
    </source>
</evidence>
<feature type="coiled-coil region" evidence="1">
    <location>
        <begin position="295"/>
        <end position="322"/>
    </location>
</feature>
<keyword evidence="2" id="KW-1133">Transmembrane helix</keyword>
<feature type="transmembrane region" description="Helical" evidence="2">
    <location>
        <begin position="90"/>
        <end position="115"/>
    </location>
</feature>